<evidence type="ECO:0000256" key="1">
    <source>
        <dbReference type="SAM" id="MobiDB-lite"/>
    </source>
</evidence>
<feature type="region of interest" description="Disordered" evidence="1">
    <location>
        <begin position="1"/>
        <end position="73"/>
    </location>
</feature>
<keyword evidence="3" id="KW-1185">Reference proteome</keyword>
<gene>
    <name evidence="2" type="ORF">M5G18_26420</name>
</gene>
<dbReference type="EMBL" id="JAMDGS010000018">
    <property type="protein sequence ID" value="MDD1128149.1"/>
    <property type="molecule type" value="Genomic_DNA"/>
</dbReference>
<sequence>MAKPPKPMTPASSSTQRTTTDTPRVNVDNVDNVSNIHPGLHLQARVPDASGPSSQRTAQPDGSPRQPSVEVSDMLPRQPLHASVTEPETSARPASPVFIAAHLATRLTPATDSAQGIRRDGRERIYVDMREGTAMVHQHPDGRFQLTSASELIPSGFLVERIRDTYLWQKRPAIATRRPHVDESDAEAGSGKRSRLDNEDHPADSSPTTEQSSPLPHQPLNLSLDLWRNWGEPTKPAGGQSIEIDGLHYPIVSQIVRSNTPVVCIKNPRFSPERFEAFEQMLNDDLTLQPRWAARGPDNHWTVVEHHLPFEKPLTQYVTDTFECLSEASARAVAKTMFFQSRGAEVINGEGLQALGQTLRHWRDRSIPAPRHLADPLLLLPVQPVISDGTFGGRIVLPVTSEPHLQRLDFDPQKTGQAWQDYTSAPGSAGLQRLFHSVLLKSGYTVNPPDPTLLENALVFNREGHDTLFILKLPPLSSGFISRYTKPGSELISSASLMKLDDAGKQRLNTMLAQNKINYLVGGIQQPTPDRPTLFILREG</sequence>
<proteinExistence type="predicted"/>
<feature type="compositionally biased region" description="Basic and acidic residues" evidence="1">
    <location>
        <begin position="194"/>
        <end position="203"/>
    </location>
</feature>
<feature type="region of interest" description="Disordered" evidence="1">
    <location>
        <begin position="176"/>
        <end position="218"/>
    </location>
</feature>
<name>A0ABT5PWJ6_9PSED</name>
<evidence type="ECO:0000313" key="2">
    <source>
        <dbReference type="EMBL" id="MDD1128149.1"/>
    </source>
</evidence>
<dbReference type="Proteomes" id="UP001150531">
    <property type="component" value="Unassembled WGS sequence"/>
</dbReference>
<feature type="compositionally biased region" description="Low complexity" evidence="1">
    <location>
        <begin position="18"/>
        <end position="35"/>
    </location>
</feature>
<accession>A0ABT5PWJ6</accession>
<dbReference type="RefSeq" id="WP_273900169.1">
    <property type="nucleotide sequence ID" value="NZ_JAMDGS010000018.1"/>
</dbReference>
<comment type="caution">
    <text evidence="2">The sequence shown here is derived from an EMBL/GenBank/DDBJ whole genome shotgun (WGS) entry which is preliminary data.</text>
</comment>
<feature type="compositionally biased region" description="Polar residues" evidence="1">
    <location>
        <begin position="205"/>
        <end position="215"/>
    </location>
</feature>
<evidence type="ECO:0000313" key="3">
    <source>
        <dbReference type="Proteomes" id="UP001150531"/>
    </source>
</evidence>
<protein>
    <submittedName>
        <fullName evidence="2">Uncharacterized protein</fullName>
    </submittedName>
</protein>
<reference evidence="2" key="1">
    <citation type="submission" date="2022-05" db="EMBL/GenBank/DDBJ databases">
        <title>Novel Pseudomonas spp. Isolated from a Rainbow Trout Aquaculture Facility.</title>
        <authorList>
            <person name="Testerman T."/>
            <person name="Graf J."/>
        </authorList>
    </citation>
    <scope>NUCLEOTIDE SEQUENCE</scope>
    <source>
        <strain evidence="2">ID386</strain>
    </source>
</reference>
<organism evidence="2 3">
    <name type="scientific">Pseudomonas aphyarum</name>
    <dbReference type="NCBI Taxonomy" id="2942629"/>
    <lineage>
        <taxon>Bacteria</taxon>
        <taxon>Pseudomonadati</taxon>
        <taxon>Pseudomonadota</taxon>
        <taxon>Gammaproteobacteria</taxon>
        <taxon>Pseudomonadales</taxon>
        <taxon>Pseudomonadaceae</taxon>
        <taxon>Pseudomonas</taxon>
    </lineage>
</organism>
<feature type="compositionally biased region" description="Polar residues" evidence="1">
    <location>
        <begin position="51"/>
        <end position="60"/>
    </location>
</feature>